<name>D0LA35_GORB4</name>
<evidence type="ECO:0000256" key="14">
    <source>
        <dbReference type="RuleBase" id="RU000578"/>
    </source>
</evidence>
<dbReference type="HAMAP" id="MF_00365">
    <property type="entry name" value="RecF"/>
    <property type="match status" value="1"/>
</dbReference>
<proteinExistence type="inferred from homology"/>
<dbReference type="InterPro" id="IPR003395">
    <property type="entry name" value="RecF/RecN/SMC_N"/>
</dbReference>
<dbReference type="GO" id="GO:0006302">
    <property type="term" value="P:double-strand break repair"/>
    <property type="evidence" value="ECO:0007669"/>
    <property type="project" value="TreeGrafter"/>
</dbReference>
<dbReference type="GO" id="GO:0003697">
    <property type="term" value="F:single-stranded DNA binding"/>
    <property type="evidence" value="ECO:0007669"/>
    <property type="project" value="UniProtKB-UniRule"/>
</dbReference>
<evidence type="ECO:0000256" key="8">
    <source>
        <dbReference type="ARBA" id="ARBA00022840"/>
    </source>
</evidence>
<reference evidence="16 17" key="2">
    <citation type="journal article" date="2010" name="Stand. Genomic Sci.">
        <title>Complete genome sequence of Gordonia bronchialis type strain (3410).</title>
        <authorList>
            <person name="Ivanova N."/>
            <person name="Sikorski J."/>
            <person name="Jando M."/>
            <person name="Lapidus A."/>
            <person name="Nolan M."/>
            <person name="Lucas S."/>
            <person name="Del Rio T.G."/>
            <person name="Tice H."/>
            <person name="Copeland A."/>
            <person name="Cheng J.F."/>
            <person name="Chen F."/>
            <person name="Bruce D."/>
            <person name="Goodwin L."/>
            <person name="Pitluck S."/>
            <person name="Mavromatis K."/>
            <person name="Ovchinnikova G."/>
            <person name="Pati A."/>
            <person name="Chen A."/>
            <person name="Palaniappan K."/>
            <person name="Land M."/>
            <person name="Hauser L."/>
            <person name="Chang Y.J."/>
            <person name="Jeffries C.D."/>
            <person name="Chain P."/>
            <person name="Saunders E."/>
            <person name="Han C."/>
            <person name="Detter J.C."/>
            <person name="Brettin T."/>
            <person name="Rohde M."/>
            <person name="Goker M."/>
            <person name="Bristow J."/>
            <person name="Eisen J.A."/>
            <person name="Markowitz V."/>
            <person name="Hugenholtz P."/>
            <person name="Klenk H.P."/>
            <person name="Kyrpides N.C."/>
        </authorList>
    </citation>
    <scope>NUCLEOTIDE SEQUENCE [LARGE SCALE GENOMIC DNA]</scope>
    <source>
        <strain evidence="17">ATCC 25592 / DSM 43247 / BCRC 13721 / JCM 3198 / KCTC 3076 / NBRC 16047 / NCTC 10667</strain>
    </source>
</reference>
<dbReference type="NCBIfam" id="TIGR00611">
    <property type="entry name" value="recf"/>
    <property type="match status" value="1"/>
</dbReference>
<evidence type="ECO:0000256" key="4">
    <source>
        <dbReference type="ARBA" id="ARBA00022490"/>
    </source>
</evidence>
<dbReference type="Pfam" id="PF02463">
    <property type="entry name" value="SMC_N"/>
    <property type="match status" value="1"/>
</dbReference>
<dbReference type="AlphaFoldDB" id="D0LA35"/>
<evidence type="ECO:0000259" key="15">
    <source>
        <dbReference type="Pfam" id="PF02463"/>
    </source>
</evidence>
<dbReference type="SUPFAM" id="SSF52540">
    <property type="entry name" value="P-loop containing nucleoside triphosphate hydrolases"/>
    <property type="match status" value="1"/>
</dbReference>
<dbReference type="PROSITE" id="PS00618">
    <property type="entry name" value="RECF_2"/>
    <property type="match status" value="1"/>
</dbReference>
<keyword evidence="8 13" id="KW-0067">ATP-binding</keyword>
<evidence type="ECO:0000256" key="3">
    <source>
        <dbReference type="ARBA" id="ARBA00020170"/>
    </source>
</evidence>
<evidence type="ECO:0000256" key="11">
    <source>
        <dbReference type="ARBA" id="ARBA00023236"/>
    </source>
</evidence>
<keyword evidence="10 13" id="KW-0234">DNA repair</keyword>
<dbReference type="EMBL" id="CP001802">
    <property type="protein sequence ID" value="ACY19364.1"/>
    <property type="molecule type" value="Genomic_DNA"/>
</dbReference>
<feature type="binding site" evidence="13">
    <location>
        <begin position="30"/>
        <end position="37"/>
    </location>
    <ligand>
        <name>ATP</name>
        <dbReference type="ChEBI" id="CHEBI:30616"/>
    </ligand>
</feature>
<dbReference type="GO" id="GO:0009432">
    <property type="term" value="P:SOS response"/>
    <property type="evidence" value="ECO:0007669"/>
    <property type="project" value="UniProtKB-UniRule"/>
</dbReference>
<evidence type="ECO:0000313" key="16">
    <source>
        <dbReference type="EMBL" id="ACY19364.1"/>
    </source>
</evidence>
<organism evidence="16 17">
    <name type="scientific">Gordonia bronchialis (strain ATCC 25592 / DSM 43247 / BCRC 13721 / JCM 3198 / KCTC 3076 / NBRC 16047 / NCTC 10667)</name>
    <name type="common">Rhodococcus bronchialis</name>
    <dbReference type="NCBI Taxonomy" id="526226"/>
    <lineage>
        <taxon>Bacteria</taxon>
        <taxon>Bacillati</taxon>
        <taxon>Actinomycetota</taxon>
        <taxon>Actinomycetes</taxon>
        <taxon>Mycobacteriales</taxon>
        <taxon>Gordoniaceae</taxon>
        <taxon>Gordonia</taxon>
    </lineage>
</organism>
<dbReference type="InterPro" id="IPR001238">
    <property type="entry name" value="DNA-binding_RecF"/>
</dbReference>
<dbReference type="GO" id="GO:0000731">
    <property type="term" value="P:DNA synthesis involved in DNA repair"/>
    <property type="evidence" value="ECO:0007669"/>
    <property type="project" value="TreeGrafter"/>
</dbReference>
<evidence type="ECO:0000313" key="17">
    <source>
        <dbReference type="Proteomes" id="UP000001219"/>
    </source>
</evidence>
<comment type="similarity">
    <text evidence="2 13 14">Belongs to the RecF family.</text>
</comment>
<evidence type="ECO:0000256" key="2">
    <source>
        <dbReference type="ARBA" id="ARBA00008016"/>
    </source>
</evidence>
<protein>
    <recommendedName>
        <fullName evidence="3 13">DNA replication and repair protein RecF</fullName>
    </recommendedName>
</protein>
<dbReference type="PROSITE" id="PS00617">
    <property type="entry name" value="RECF_1"/>
    <property type="match status" value="1"/>
</dbReference>
<reference evidence="17" key="1">
    <citation type="submission" date="2009-10" db="EMBL/GenBank/DDBJ databases">
        <title>The complete chromosome of Gordonia bronchialis DSM 43247.</title>
        <authorList>
            <consortium name="US DOE Joint Genome Institute (JGI-PGF)"/>
            <person name="Lucas S."/>
            <person name="Copeland A."/>
            <person name="Lapidus A."/>
            <person name="Glavina del Rio T."/>
            <person name="Dalin E."/>
            <person name="Tice H."/>
            <person name="Bruce D."/>
            <person name="Goodwin L."/>
            <person name="Pitluck S."/>
            <person name="Kyrpides N."/>
            <person name="Mavromatis K."/>
            <person name="Ivanova N."/>
            <person name="Ovchinnikova G."/>
            <person name="Saunders E."/>
            <person name="Brettin T."/>
            <person name="Detter J.C."/>
            <person name="Han C."/>
            <person name="Larimer F."/>
            <person name="Land M."/>
            <person name="Hauser L."/>
            <person name="Markowitz V."/>
            <person name="Cheng J.-F."/>
            <person name="Hugenholtz P."/>
            <person name="Woyke T."/>
            <person name="Wu D."/>
            <person name="Jando M."/>
            <person name="Schneider S."/>
            <person name="Goeker M."/>
            <person name="Klenk H.-P."/>
            <person name="Eisen J.A."/>
        </authorList>
    </citation>
    <scope>NUCLEOTIDE SEQUENCE [LARGE SCALE GENOMIC DNA]</scope>
    <source>
        <strain evidence="17">ATCC 25592 / DSM 43247 / BCRC 13721 / JCM 3198 / KCTC 3076 / NBRC 16047 / NCTC 10667</strain>
    </source>
</reference>
<keyword evidence="17" id="KW-1185">Reference proteome</keyword>
<gene>
    <name evidence="13" type="primary">recF</name>
    <name evidence="16" type="ordered locus">Gbro_0003</name>
</gene>
<dbReference type="KEGG" id="gbr:Gbro_0003"/>
<dbReference type="Proteomes" id="UP000001219">
    <property type="component" value="Chromosome"/>
</dbReference>
<dbReference type="eggNOG" id="COG1195">
    <property type="taxonomic scope" value="Bacteria"/>
</dbReference>
<comment type="function">
    <text evidence="12 13 14">The RecF protein is involved in DNA metabolism; it is required for DNA replication and normal SOS inducibility. RecF binds preferentially to single-stranded, linear DNA. It also seems to bind ATP.</text>
</comment>
<dbReference type="STRING" id="526226.Gbro_0003"/>
<evidence type="ECO:0000256" key="5">
    <source>
        <dbReference type="ARBA" id="ARBA00022705"/>
    </source>
</evidence>
<dbReference type="Gene3D" id="1.20.1050.90">
    <property type="entry name" value="RecF/RecN/SMC, N-terminal domain"/>
    <property type="match status" value="1"/>
</dbReference>
<dbReference type="HOGENOM" id="CLU_040267_1_1_11"/>
<dbReference type="PANTHER" id="PTHR32182">
    <property type="entry name" value="DNA REPLICATION AND REPAIR PROTEIN RECF"/>
    <property type="match status" value="1"/>
</dbReference>
<dbReference type="InterPro" id="IPR018078">
    <property type="entry name" value="DNA-binding_RecF_CS"/>
</dbReference>
<feature type="domain" description="RecF/RecN/SMC N-terminal" evidence="15">
    <location>
        <begin position="3"/>
        <end position="358"/>
    </location>
</feature>
<evidence type="ECO:0000256" key="12">
    <source>
        <dbReference type="ARBA" id="ARBA00025401"/>
    </source>
</evidence>
<evidence type="ECO:0000256" key="7">
    <source>
        <dbReference type="ARBA" id="ARBA00022763"/>
    </source>
</evidence>
<evidence type="ECO:0000256" key="6">
    <source>
        <dbReference type="ARBA" id="ARBA00022741"/>
    </source>
</evidence>
<sequence length="397" mass="42444">MFVRELHLRDFRSWRTADLELAAEPTVFTGRNGFGKTNILEALQYLATLRSHRVSTDAPLVHSGATSALVTATVENSGRELTAQLRINAEGANKASINNGPPRRAREVIGILRTVLFAPEDLSLVRGDPTDRRRFIDELVAQRGPLHVAARSDYDRVLRQRAALLKTAGAAMRRGGGDAASVISTLDVWDAQLAEHGAAVTAARVDVLNELRPHVTEAYASIAPHSRPTDLAYLPAAGPDVLPPAGARADVAAIGETLLAQLAQVRTKEIERGVCLVGPHRDDVGIILGDDIAKGFASHGESWSLALALRLGSVALTRAEGVEPVIMLDDVFAELDATRRRKLATFTSDAEQLLVTAAVAEDIPDEIGGRRIGVEVLDDADGRRSVLTPAAADTEGT</sequence>
<evidence type="ECO:0000256" key="1">
    <source>
        <dbReference type="ARBA" id="ARBA00004496"/>
    </source>
</evidence>
<dbReference type="InterPro" id="IPR042174">
    <property type="entry name" value="RecF_2"/>
</dbReference>
<keyword evidence="9 13" id="KW-0238">DNA-binding</keyword>
<keyword evidence="11 13" id="KW-0742">SOS response</keyword>
<dbReference type="Gene3D" id="3.40.50.300">
    <property type="entry name" value="P-loop containing nucleotide triphosphate hydrolases"/>
    <property type="match status" value="1"/>
</dbReference>
<keyword evidence="7 13" id="KW-0227">DNA damage</keyword>
<keyword evidence="4 13" id="KW-0963">Cytoplasm</keyword>
<dbReference type="GO" id="GO:0006260">
    <property type="term" value="P:DNA replication"/>
    <property type="evidence" value="ECO:0007669"/>
    <property type="project" value="UniProtKB-UniRule"/>
</dbReference>
<keyword evidence="5 13" id="KW-0235">DNA replication</keyword>
<keyword evidence="6 13" id="KW-0547">Nucleotide-binding</keyword>
<dbReference type="InterPro" id="IPR027417">
    <property type="entry name" value="P-loop_NTPase"/>
</dbReference>
<evidence type="ECO:0000256" key="10">
    <source>
        <dbReference type="ARBA" id="ARBA00023204"/>
    </source>
</evidence>
<evidence type="ECO:0000256" key="13">
    <source>
        <dbReference type="HAMAP-Rule" id="MF_00365"/>
    </source>
</evidence>
<dbReference type="RefSeq" id="WP_012831956.1">
    <property type="nucleotide sequence ID" value="NC_013441.1"/>
</dbReference>
<dbReference type="OrthoDB" id="9803889at2"/>
<dbReference type="GO" id="GO:0005737">
    <property type="term" value="C:cytoplasm"/>
    <property type="evidence" value="ECO:0007669"/>
    <property type="project" value="UniProtKB-SubCell"/>
</dbReference>
<dbReference type="GO" id="GO:0005524">
    <property type="term" value="F:ATP binding"/>
    <property type="evidence" value="ECO:0007669"/>
    <property type="project" value="UniProtKB-UniRule"/>
</dbReference>
<evidence type="ECO:0000256" key="9">
    <source>
        <dbReference type="ARBA" id="ARBA00023125"/>
    </source>
</evidence>
<accession>D0LA35</accession>
<comment type="subcellular location">
    <subcellularLocation>
        <location evidence="1 13 14">Cytoplasm</location>
    </subcellularLocation>
</comment>
<dbReference type="PANTHER" id="PTHR32182:SF0">
    <property type="entry name" value="DNA REPLICATION AND REPAIR PROTEIN RECF"/>
    <property type="match status" value="1"/>
</dbReference>